<evidence type="ECO:0000313" key="5">
    <source>
        <dbReference type="EMBL" id="AXK51460.1"/>
    </source>
</evidence>
<dbReference type="KEGG" id="salx:SALLE_v1c07900"/>
<keyword evidence="3" id="KW-0812">Transmembrane</keyword>
<evidence type="ECO:0000256" key="3">
    <source>
        <dbReference type="SAM" id="Phobius"/>
    </source>
</evidence>
<dbReference type="PRINTS" id="PR00625">
    <property type="entry name" value="JDOMAIN"/>
</dbReference>
<gene>
    <name evidence="5" type="ORF">SALLE_v1c07900</name>
</gene>
<dbReference type="Pfam" id="PF00226">
    <property type="entry name" value="DnaJ"/>
    <property type="match status" value="1"/>
</dbReference>
<dbReference type="PANTHER" id="PTHR43096:SF52">
    <property type="entry name" value="DNAJ HOMOLOG 1, MITOCHONDRIAL-RELATED"/>
    <property type="match status" value="1"/>
</dbReference>
<dbReference type="InterPro" id="IPR036869">
    <property type="entry name" value="J_dom_sf"/>
</dbReference>
<dbReference type="OrthoDB" id="9779889at2"/>
<dbReference type="GO" id="GO:0042026">
    <property type="term" value="P:protein refolding"/>
    <property type="evidence" value="ECO:0007669"/>
    <property type="project" value="TreeGrafter"/>
</dbReference>
<dbReference type="InterPro" id="IPR001623">
    <property type="entry name" value="DnaJ_domain"/>
</dbReference>
<dbReference type="RefSeq" id="WP_115558357.1">
    <property type="nucleotide sequence ID" value="NZ_CP031376.1"/>
</dbReference>
<dbReference type="AlphaFoldDB" id="A0A345Z4D1"/>
<evidence type="ECO:0000313" key="6">
    <source>
        <dbReference type="Proteomes" id="UP000254792"/>
    </source>
</evidence>
<reference evidence="5 6" key="1">
    <citation type="submission" date="2018-07" db="EMBL/GenBank/DDBJ databases">
        <title>Complete genome sequence of Spiroplasma alleghenense PLHS-1 (ATCC 51752).</title>
        <authorList>
            <person name="Chou L."/>
            <person name="Lee T.-Y."/>
            <person name="Tsai Y.-M."/>
            <person name="Kuo C.-H."/>
        </authorList>
    </citation>
    <scope>NUCLEOTIDE SEQUENCE [LARGE SCALE GENOMIC DNA]</scope>
    <source>
        <strain evidence="5 6">PLHS-1</strain>
    </source>
</reference>
<keyword evidence="1" id="KW-0143">Chaperone</keyword>
<keyword evidence="3" id="KW-0472">Membrane</keyword>
<organism evidence="5 6">
    <name type="scientific">Spiroplasma alleghenense</name>
    <dbReference type="NCBI Taxonomy" id="216931"/>
    <lineage>
        <taxon>Bacteria</taxon>
        <taxon>Bacillati</taxon>
        <taxon>Mycoplasmatota</taxon>
        <taxon>Mollicutes</taxon>
        <taxon>Entomoplasmatales</taxon>
        <taxon>Spiroplasmataceae</taxon>
        <taxon>Spiroplasma</taxon>
    </lineage>
</organism>
<accession>A0A345Z4D1</accession>
<dbReference type="Gene3D" id="1.10.287.110">
    <property type="entry name" value="DnaJ domain"/>
    <property type="match status" value="1"/>
</dbReference>
<sequence>MTWLFSIIGTLFLAVFLIGILLLILGFLKASWNNRNTSFARLFRKNMRAKKLVDPVKVFHFNFEEKFDKYPFQSKFFLTEKYLYLKTQDREKNVEILKEIYTCFESLFLDWSTQESRLLSKFDEIQMSSPVKIKYSHYIKHYNNYLDRTREVFIEQFCEKIMPAYLGKGLGYNCSDIFASGTFEQIISDSSRIISQYNKRRCDEVISNATQEINKMIEQLFQTFNRGFFGSQGQGPWGQQNNGQQNYRQQNRSQGFANGEPSELSKSYKIMGVDEKISDKDLKRTYLKLAKEYHPDVNDSVYAKEKMAKINAAYDVIRKARGI</sequence>
<protein>
    <recommendedName>
        <fullName evidence="4">J domain-containing protein</fullName>
    </recommendedName>
</protein>
<keyword evidence="3" id="KW-1133">Transmembrane helix</keyword>
<dbReference type="PROSITE" id="PS50076">
    <property type="entry name" value="DNAJ_2"/>
    <property type="match status" value="1"/>
</dbReference>
<dbReference type="GO" id="GO:0051082">
    <property type="term" value="F:unfolded protein binding"/>
    <property type="evidence" value="ECO:0007669"/>
    <property type="project" value="TreeGrafter"/>
</dbReference>
<proteinExistence type="predicted"/>
<dbReference type="EMBL" id="CP031376">
    <property type="protein sequence ID" value="AXK51460.1"/>
    <property type="molecule type" value="Genomic_DNA"/>
</dbReference>
<name>A0A345Z4D1_9MOLU</name>
<feature type="domain" description="J" evidence="4">
    <location>
        <begin position="266"/>
        <end position="322"/>
    </location>
</feature>
<evidence type="ECO:0000256" key="1">
    <source>
        <dbReference type="ARBA" id="ARBA00023186"/>
    </source>
</evidence>
<dbReference type="SMART" id="SM00271">
    <property type="entry name" value="DnaJ"/>
    <property type="match status" value="1"/>
</dbReference>
<dbReference type="GO" id="GO:0005737">
    <property type="term" value="C:cytoplasm"/>
    <property type="evidence" value="ECO:0007669"/>
    <property type="project" value="TreeGrafter"/>
</dbReference>
<feature type="transmembrane region" description="Helical" evidence="3">
    <location>
        <begin position="6"/>
        <end position="28"/>
    </location>
</feature>
<feature type="compositionally biased region" description="Low complexity" evidence="2">
    <location>
        <begin position="237"/>
        <end position="255"/>
    </location>
</feature>
<dbReference type="PANTHER" id="PTHR43096">
    <property type="entry name" value="DNAJ HOMOLOG 1, MITOCHONDRIAL-RELATED"/>
    <property type="match status" value="1"/>
</dbReference>
<evidence type="ECO:0000256" key="2">
    <source>
        <dbReference type="SAM" id="MobiDB-lite"/>
    </source>
</evidence>
<feature type="region of interest" description="Disordered" evidence="2">
    <location>
        <begin position="235"/>
        <end position="262"/>
    </location>
</feature>
<dbReference type="SUPFAM" id="SSF46565">
    <property type="entry name" value="Chaperone J-domain"/>
    <property type="match status" value="1"/>
</dbReference>
<keyword evidence="6" id="KW-1185">Reference proteome</keyword>
<evidence type="ECO:0000259" key="4">
    <source>
        <dbReference type="PROSITE" id="PS50076"/>
    </source>
</evidence>
<dbReference type="CDD" id="cd06257">
    <property type="entry name" value="DnaJ"/>
    <property type="match status" value="1"/>
</dbReference>
<dbReference type="Proteomes" id="UP000254792">
    <property type="component" value="Chromosome"/>
</dbReference>